<evidence type="ECO:0000313" key="2">
    <source>
        <dbReference type="EMBL" id="AGY59838.1"/>
    </source>
</evidence>
<keyword evidence="1" id="KW-0732">Signal</keyword>
<dbReference type="HOGENOM" id="CLU_677503_0_0_3"/>
<evidence type="ECO:0000256" key="1">
    <source>
        <dbReference type="SAM" id="SignalP"/>
    </source>
</evidence>
<gene>
    <name evidence="2" type="ORF">GKIL_3592</name>
</gene>
<reference evidence="2 3" key="1">
    <citation type="journal article" date="2013" name="PLoS ONE">
        <title>Cultivation and Complete Genome Sequencing of Gloeobacter kilaueensis sp. nov., from a Lava Cave in Kilauea Caldera, Hawai'i.</title>
        <authorList>
            <person name="Saw J.H."/>
            <person name="Schatz M."/>
            <person name="Brown M.V."/>
            <person name="Kunkel D.D."/>
            <person name="Foster J.S."/>
            <person name="Shick H."/>
            <person name="Christensen S."/>
            <person name="Hou S."/>
            <person name="Wan X."/>
            <person name="Donachie S.P."/>
        </authorList>
    </citation>
    <scope>NUCLEOTIDE SEQUENCE [LARGE SCALE GENOMIC DNA]</scope>
    <source>
        <strain evidence="3">JS</strain>
    </source>
</reference>
<accession>U5QLV2</accession>
<dbReference type="EMBL" id="CP003587">
    <property type="protein sequence ID" value="AGY59838.1"/>
    <property type="molecule type" value="Genomic_DNA"/>
</dbReference>
<proteinExistence type="predicted"/>
<dbReference type="AlphaFoldDB" id="U5QLV2"/>
<feature type="signal peptide" evidence="1">
    <location>
        <begin position="1"/>
        <end position="33"/>
    </location>
</feature>
<feature type="chain" id="PRO_5004664068" evidence="1">
    <location>
        <begin position="34"/>
        <end position="452"/>
    </location>
</feature>
<dbReference type="eggNOG" id="COG5354">
    <property type="taxonomic scope" value="Bacteria"/>
</dbReference>
<dbReference type="RefSeq" id="WP_023175148.1">
    <property type="nucleotide sequence ID" value="NC_022600.1"/>
</dbReference>
<protein>
    <submittedName>
        <fullName evidence="2">Uncharacterized protein</fullName>
    </submittedName>
</protein>
<organism evidence="2 3">
    <name type="scientific">Gloeobacter kilaueensis (strain ATCC BAA-2537 / CCAP 1431/1 / ULC 316 / JS1)</name>
    <dbReference type="NCBI Taxonomy" id="1183438"/>
    <lineage>
        <taxon>Bacteria</taxon>
        <taxon>Bacillati</taxon>
        <taxon>Cyanobacteriota</taxon>
        <taxon>Cyanophyceae</taxon>
        <taxon>Gloeobacterales</taxon>
        <taxon>Gloeobacteraceae</taxon>
        <taxon>Gloeobacter</taxon>
    </lineage>
</organism>
<dbReference type="KEGG" id="glj:GKIL_3592"/>
<name>U5QLV2_GLOK1</name>
<dbReference type="Proteomes" id="UP000017396">
    <property type="component" value="Chromosome"/>
</dbReference>
<evidence type="ECO:0000313" key="3">
    <source>
        <dbReference type="Proteomes" id="UP000017396"/>
    </source>
</evidence>
<sequence length="452" mass="47687">MIFANFLGSARSSLFAIAIFGTALLFTPPPATAQSQSTLCEQQKIECAVYVKIGNGTPVRAQSVVDMEFDQVNGLYPANNRITWSSTKGALYTGSIALNAGIAGLVDGDFVASQIATGNAPKAVPPGDFGNGPEWTVPAGQGDGQKPSTIVYTVASQTTNGNITQYALARAAFNGTAWRVGYEKPAAGDPNHYGPLGSALTGTSAFISYLVCSADPGPSPSECNTSAQMRWRDITAGITGGTDQSLPCQIPWTRWVWLEPAVVCTNPSGQLIHYNVSTASTEVIRSSASAVVDSFGWPAPEYGRQLAVTAQNSSRTVVEIYQKLDTGWVAVPAANVSAAQLQAAGSTIVGNLYLLSPEPFVYHNQSYLIATASSTTNPGSLTAKTEIWVTKLALQAGAQAVYCKVSDSDTTTTAARRDPEVFVAGSDRLFIYYQIQAGKFGIYRSELPAACQ</sequence>
<keyword evidence="3" id="KW-1185">Reference proteome</keyword>